<sequence length="252" mass="26800">MRWIPAAVGLMVSASAFGQENATGSASAATRAEQPAAAGSTARQPEQSLPAVTVNGARENPVNPPTTAGSKGPLTAREVPQSVTVVNAERIREQNLTTLEDAMMQATGVFVEKRDQERSIYYSRGLEIDTFMLDGVPTKYDWRNTVQPGAARLAAGDRARAAGCLAYLKHVPREGRASQAKSAINRQELHPTTTAHLRHGWQGEGCAAPPVIGLRRYSRAQAAPASAAAIAARRSPPAWRLAGSALRAAMPW</sequence>
<dbReference type="AlphaFoldDB" id="A0A1K0K047"/>
<evidence type="ECO:0000256" key="3">
    <source>
        <dbReference type="SAM" id="SignalP"/>
    </source>
</evidence>
<accession>A0A1K0K047</accession>
<evidence type="ECO:0000256" key="2">
    <source>
        <dbReference type="SAM" id="MobiDB-lite"/>
    </source>
</evidence>
<keyword evidence="1" id="KW-0675">Receptor</keyword>
<organism evidence="5">
    <name type="scientific">Cupriavidus necator</name>
    <name type="common">Alcaligenes eutrophus</name>
    <name type="synonym">Ralstonia eutropha</name>
    <dbReference type="NCBI Taxonomy" id="106590"/>
    <lineage>
        <taxon>Bacteria</taxon>
        <taxon>Pseudomonadati</taxon>
        <taxon>Pseudomonadota</taxon>
        <taxon>Betaproteobacteria</taxon>
        <taxon>Burkholderiales</taxon>
        <taxon>Burkholderiaceae</taxon>
        <taxon>Cupriavidus</taxon>
    </lineage>
</organism>
<dbReference type="PANTHER" id="PTHR32552">
    <property type="entry name" value="FERRICHROME IRON RECEPTOR-RELATED"/>
    <property type="match status" value="1"/>
</dbReference>
<dbReference type="InterPro" id="IPR012910">
    <property type="entry name" value="Plug_dom"/>
</dbReference>
<dbReference type="InterPro" id="IPR037066">
    <property type="entry name" value="Plug_dom_sf"/>
</dbReference>
<dbReference type="EMBL" id="FMSH01000538">
    <property type="protein sequence ID" value="SCV01904.1"/>
    <property type="molecule type" value="Genomic_DNA"/>
</dbReference>
<dbReference type="SUPFAM" id="SSF56935">
    <property type="entry name" value="Porins"/>
    <property type="match status" value="1"/>
</dbReference>
<feature type="domain" description="TonB-dependent receptor plug" evidence="4">
    <location>
        <begin position="76"/>
        <end position="140"/>
    </location>
</feature>
<gene>
    <name evidence="5" type="ORF">CNECB9_880013</name>
</gene>
<evidence type="ECO:0000256" key="1">
    <source>
        <dbReference type="ARBA" id="ARBA00023170"/>
    </source>
</evidence>
<feature type="signal peptide" evidence="3">
    <location>
        <begin position="1"/>
        <end position="18"/>
    </location>
</feature>
<dbReference type="RefSeq" id="WP_340530961.1">
    <property type="nucleotide sequence ID" value="NZ_FMSH01000538.1"/>
</dbReference>
<dbReference type="InterPro" id="IPR039426">
    <property type="entry name" value="TonB-dep_rcpt-like"/>
</dbReference>
<dbReference type="GO" id="GO:0009279">
    <property type="term" value="C:cell outer membrane"/>
    <property type="evidence" value="ECO:0007669"/>
    <property type="project" value="TreeGrafter"/>
</dbReference>
<dbReference type="Pfam" id="PF07715">
    <property type="entry name" value="Plug"/>
    <property type="match status" value="1"/>
</dbReference>
<reference evidence="5" key="1">
    <citation type="submission" date="2016-09" db="EMBL/GenBank/DDBJ databases">
        <authorList>
            <person name="Capua I."/>
            <person name="De Benedictis P."/>
            <person name="Joannis T."/>
            <person name="Lombin L.H."/>
            <person name="Cattoli G."/>
        </authorList>
    </citation>
    <scope>NUCLEOTIDE SEQUENCE</scope>
    <source>
        <strain evidence="5">B9</strain>
    </source>
</reference>
<evidence type="ECO:0000313" key="5">
    <source>
        <dbReference type="EMBL" id="SCV01904.1"/>
    </source>
</evidence>
<protein>
    <recommendedName>
        <fullName evidence="4">TonB-dependent receptor plug domain-containing protein</fullName>
    </recommendedName>
</protein>
<feature type="region of interest" description="Disordered" evidence="2">
    <location>
        <begin position="25"/>
        <end position="80"/>
    </location>
</feature>
<name>A0A1K0K047_CUPNE</name>
<dbReference type="Gene3D" id="2.170.130.10">
    <property type="entry name" value="TonB-dependent receptor, plug domain"/>
    <property type="match status" value="1"/>
</dbReference>
<proteinExistence type="predicted"/>
<evidence type="ECO:0000259" key="4">
    <source>
        <dbReference type="Pfam" id="PF07715"/>
    </source>
</evidence>
<dbReference type="PANTHER" id="PTHR32552:SF74">
    <property type="entry name" value="HYDROXAMATE SIDEROPHORE RECEPTOR FHUE"/>
    <property type="match status" value="1"/>
</dbReference>
<feature type="chain" id="PRO_5009664944" description="TonB-dependent receptor plug domain-containing protein" evidence="3">
    <location>
        <begin position="19"/>
        <end position="252"/>
    </location>
</feature>
<keyword evidence="3" id="KW-0732">Signal</keyword>
<dbReference type="GO" id="GO:0015344">
    <property type="term" value="F:siderophore uptake transmembrane transporter activity"/>
    <property type="evidence" value="ECO:0007669"/>
    <property type="project" value="TreeGrafter"/>
</dbReference>